<protein>
    <submittedName>
        <fullName evidence="2">Putative membrane protein (TIGR02234 family)</fullName>
    </submittedName>
</protein>
<dbReference type="EMBL" id="JACCAA010000001">
    <property type="protein sequence ID" value="NYG57942.1"/>
    <property type="molecule type" value="Genomic_DNA"/>
</dbReference>
<dbReference type="Proteomes" id="UP000540656">
    <property type="component" value="Unassembled WGS sequence"/>
</dbReference>
<dbReference type="InterPro" id="IPR019051">
    <property type="entry name" value="Trp_biosyn_TM_oprn/chp"/>
</dbReference>
<feature type="transmembrane region" description="Helical" evidence="1">
    <location>
        <begin position="129"/>
        <end position="148"/>
    </location>
</feature>
<evidence type="ECO:0000313" key="2">
    <source>
        <dbReference type="EMBL" id="NYG57942.1"/>
    </source>
</evidence>
<sequence length="194" mass="19923">MPEPRKTFGPIVLLGLSAGTLCAVAGSKDWAALDDTEELAQNPAASQLLETGTAAEMPLAAALSLVVLALWGVLLVTRGVVRRVVAVLATLASLGLLATVVAGHSSTRNGVEQAFADIGVETTVHITGWWWAALVGAVLAVLAGILAARHAPHWPAMGSRYDAPGAAAAGPVRVDEANTTELWKAIDEGHDPTA</sequence>
<gene>
    <name evidence="2" type="ORF">BJ980_000865</name>
</gene>
<keyword evidence="1" id="KW-0472">Membrane</keyword>
<dbReference type="AlphaFoldDB" id="A0A7Y9UP75"/>
<dbReference type="RefSeq" id="WP_179501152.1">
    <property type="nucleotide sequence ID" value="NZ_JACCAA010000001.1"/>
</dbReference>
<evidence type="ECO:0000313" key="3">
    <source>
        <dbReference type="Proteomes" id="UP000540656"/>
    </source>
</evidence>
<keyword evidence="1" id="KW-0812">Transmembrane</keyword>
<organism evidence="2 3">
    <name type="scientific">Nocardioides daedukensis</name>
    <dbReference type="NCBI Taxonomy" id="634462"/>
    <lineage>
        <taxon>Bacteria</taxon>
        <taxon>Bacillati</taxon>
        <taxon>Actinomycetota</taxon>
        <taxon>Actinomycetes</taxon>
        <taxon>Propionibacteriales</taxon>
        <taxon>Nocardioidaceae</taxon>
        <taxon>Nocardioides</taxon>
    </lineage>
</organism>
<accession>A0A7Y9UP75</accession>
<feature type="transmembrane region" description="Helical" evidence="1">
    <location>
        <begin position="57"/>
        <end position="77"/>
    </location>
</feature>
<reference evidence="2 3" key="1">
    <citation type="submission" date="2020-07" db="EMBL/GenBank/DDBJ databases">
        <title>Sequencing the genomes of 1000 actinobacteria strains.</title>
        <authorList>
            <person name="Klenk H.-P."/>
        </authorList>
    </citation>
    <scope>NUCLEOTIDE SEQUENCE [LARGE SCALE GENOMIC DNA]</scope>
    <source>
        <strain evidence="2 3">DSM 23819</strain>
    </source>
</reference>
<keyword evidence="1" id="KW-1133">Transmembrane helix</keyword>
<keyword evidence="3" id="KW-1185">Reference proteome</keyword>
<evidence type="ECO:0000256" key="1">
    <source>
        <dbReference type="SAM" id="Phobius"/>
    </source>
</evidence>
<feature type="transmembrane region" description="Helical" evidence="1">
    <location>
        <begin position="84"/>
        <end position="103"/>
    </location>
</feature>
<proteinExistence type="predicted"/>
<name>A0A7Y9UP75_9ACTN</name>
<comment type="caution">
    <text evidence="2">The sequence shown here is derived from an EMBL/GenBank/DDBJ whole genome shotgun (WGS) entry which is preliminary data.</text>
</comment>
<dbReference type="Pfam" id="PF09534">
    <property type="entry name" value="Trp_oprn_chp"/>
    <property type="match status" value="1"/>
</dbReference>